<evidence type="ECO:0000259" key="9">
    <source>
        <dbReference type="PROSITE" id="PS51294"/>
    </source>
</evidence>
<dbReference type="SUPFAM" id="SSF46689">
    <property type="entry name" value="Homeodomain-like"/>
    <property type="match status" value="1"/>
</dbReference>
<dbReference type="Pfam" id="PF00249">
    <property type="entry name" value="Myb_DNA-binding"/>
    <property type="match status" value="2"/>
</dbReference>
<keyword evidence="2" id="KW-0677">Repeat</keyword>
<feature type="domain" description="Myb-like" evidence="8">
    <location>
        <begin position="9"/>
        <end position="61"/>
    </location>
</feature>
<dbReference type="GeneID" id="105036882"/>
<dbReference type="Gene3D" id="1.10.10.60">
    <property type="entry name" value="Homeodomain-like"/>
    <property type="match status" value="2"/>
</dbReference>
<dbReference type="InterPro" id="IPR009057">
    <property type="entry name" value="Homeodomain-like_sf"/>
</dbReference>
<dbReference type="GO" id="GO:0003677">
    <property type="term" value="F:DNA binding"/>
    <property type="evidence" value="ECO:0007669"/>
    <property type="project" value="UniProtKB-KW"/>
</dbReference>
<evidence type="ECO:0000256" key="5">
    <source>
        <dbReference type="ARBA" id="ARBA00023163"/>
    </source>
</evidence>
<dbReference type="InterPro" id="IPR051953">
    <property type="entry name" value="Plant_SW-associated_TFs"/>
</dbReference>
<dbReference type="Proteomes" id="UP000504607">
    <property type="component" value="Unplaced"/>
</dbReference>
<dbReference type="FunCoup" id="A0A6I9QKH5">
    <property type="interactions" value="190"/>
</dbReference>
<evidence type="ECO:0000256" key="1">
    <source>
        <dbReference type="ARBA" id="ARBA00004123"/>
    </source>
</evidence>
<dbReference type="OrthoDB" id="2143914at2759"/>
<evidence type="ECO:0000256" key="4">
    <source>
        <dbReference type="ARBA" id="ARBA00023125"/>
    </source>
</evidence>
<feature type="compositionally biased region" description="Basic and acidic residues" evidence="7">
    <location>
        <begin position="124"/>
        <end position="139"/>
    </location>
</feature>
<dbReference type="PANTHER" id="PTHR47997">
    <property type="entry name" value="MYB DOMAIN PROTEIN 55"/>
    <property type="match status" value="1"/>
</dbReference>
<dbReference type="InterPro" id="IPR017930">
    <property type="entry name" value="Myb_dom"/>
</dbReference>
<feature type="domain" description="HTH myb-type" evidence="9">
    <location>
        <begin position="9"/>
        <end position="61"/>
    </location>
</feature>
<evidence type="ECO:0000313" key="10">
    <source>
        <dbReference type="Proteomes" id="UP000504607"/>
    </source>
</evidence>
<keyword evidence="10" id="KW-1185">Reference proteome</keyword>
<dbReference type="GO" id="GO:0005634">
    <property type="term" value="C:nucleus"/>
    <property type="evidence" value="ECO:0007669"/>
    <property type="project" value="UniProtKB-SubCell"/>
</dbReference>
<comment type="subcellular location">
    <subcellularLocation>
        <location evidence="1">Nucleus</location>
    </subcellularLocation>
</comment>
<sequence>MGRHSCCYKQKLRKGLWSPEEDEKLLKHITKYGHGCWSSVPKQAGLQRCGKSCRLRWINYLRPDLKRGTFSQEEEDLIIELHAVLGNRWSQIAAQLPGRTDNEIKNFWNSCIKKKLRQRGIDPTTHKPLADTQARDDKLPPNGGQNINSGADDLSGLPSPAALDPSIPKPARSLMLTVDKFAPESSNPKNSAVGAQEFLLDRFVASQESTSSCHPSNSLGFFPLPQLSYASDCGGNQTASVGLSVTPNPLLWFNQSSRLFDSSPEFSCSTISTLVPSASASTLSTWMGLKSVIGLPPDNPPPSCAGLTGISNYWEAANCSNSSGSSGGNTSSGIELQSNSSYFESGIFPWPDLTPDKDAPVQLQGEPEDLKWSEYLHGAFPVSAAIQNQSQPLYGDIKTESRVAVDGFGTCYPNRQAQQQQQASDMYGKDFQRVSVAFEQI</sequence>
<proteinExistence type="predicted"/>
<dbReference type="RefSeq" id="XP_073105555.1">
    <property type="nucleotide sequence ID" value="XM_073249454.1"/>
</dbReference>
<dbReference type="PANTHER" id="PTHR47997:SF75">
    <property type="entry name" value="MYB DOMAIN PROTEIN 55"/>
    <property type="match status" value="1"/>
</dbReference>
<dbReference type="InterPro" id="IPR001005">
    <property type="entry name" value="SANT/Myb"/>
</dbReference>
<feature type="region of interest" description="Disordered" evidence="7">
    <location>
        <begin position="119"/>
        <end position="168"/>
    </location>
</feature>
<accession>A0A6I9QKH5</accession>
<dbReference type="PROSITE" id="PS50090">
    <property type="entry name" value="MYB_LIKE"/>
    <property type="match status" value="2"/>
</dbReference>
<protein>
    <submittedName>
        <fullName evidence="11">Transcription factor MYB61</fullName>
    </submittedName>
</protein>
<evidence type="ECO:0000313" key="11">
    <source>
        <dbReference type="RefSeq" id="XP_010910907.1"/>
    </source>
</evidence>
<gene>
    <name evidence="11" type="primary">LOC105036882</name>
</gene>
<dbReference type="PROSITE" id="PS51294">
    <property type="entry name" value="HTH_MYB"/>
    <property type="match status" value="2"/>
</dbReference>
<keyword evidence="6" id="KW-0539">Nucleus</keyword>
<reference evidence="11" key="1">
    <citation type="submission" date="2025-08" db="UniProtKB">
        <authorList>
            <consortium name="RefSeq"/>
        </authorList>
    </citation>
    <scope>IDENTIFICATION</scope>
</reference>
<dbReference type="InParanoid" id="A0A6I9QKH5"/>
<dbReference type="FunFam" id="1.10.10.60:FF:000047">
    <property type="entry name" value="Myb transcription factor"/>
    <property type="match status" value="1"/>
</dbReference>
<feature type="domain" description="Myb-like" evidence="8">
    <location>
        <begin position="62"/>
        <end position="112"/>
    </location>
</feature>
<dbReference type="CDD" id="cd00167">
    <property type="entry name" value="SANT"/>
    <property type="match status" value="2"/>
</dbReference>
<dbReference type="AlphaFoldDB" id="A0A6I9QKH5"/>
<organism evidence="10 11">
    <name type="scientific">Elaeis guineensis var. tenera</name>
    <name type="common">Oil palm</name>
    <dbReference type="NCBI Taxonomy" id="51953"/>
    <lineage>
        <taxon>Eukaryota</taxon>
        <taxon>Viridiplantae</taxon>
        <taxon>Streptophyta</taxon>
        <taxon>Embryophyta</taxon>
        <taxon>Tracheophyta</taxon>
        <taxon>Spermatophyta</taxon>
        <taxon>Magnoliopsida</taxon>
        <taxon>Liliopsida</taxon>
        <taxon>Arecaceae</taxon>
        <taxon>Arecoideae</taxon>
        <taxon>Cocoseae</taxon>
        <taxon>Elaeidinae</taxon>
        <taxon>Elaeis</taxon>
    </lineage>
</organism>
<evidence type="ECO:0000259" key="8">
    <source>
        <dbReference type="PROSITE" id="PS50090"/>
    </source>
</evidence>
<keyword evidence="5" id="KW-0804">Transcription</keyword>
<keyword evidence="3" id="KW-0805">Transcription regulation</keyword>
<evidence type="ECO:0000256" key="7">
    <source>
        <dbReference type="SAM" id="MobiDB-lite"/>
    </source>
</evidence>
<keyword evidence="4" id="KW-0238">DNA-binding</keyword>
<evidence type="ECO:0000256" key="3">
    <source>
        <dbReference type="ARBA" id="ARBA00023015"/>
    </source>
</evidence>
<evidence type="ECO:0000256" key="6">
    <source>
        <dbReference type="ARBA" id="ARBA00023242"/>
    </source>
</evidence>
<feature type="domain" description="HTH myb-type" evidence="9">
    <location>
        <begin position="62"/>
        <end position="116"/>
    </location>
</feature>
<dbReference type="RefSeq" id="XP_010910907.1">
    <property type="nucleotide sequence ID" value="XM_010912605.1"/>
</dbReference>
<name>A0A6I9QKH5_ELAGV</name>
<dbReference type="SMART" id="SM00717">
    <property type="entry name" value="SANT"/>
    <property type="match status" value="2"/>
</dbReference>
<dbReference type="FunFam" id="1.10.10.60:FF:000221">
    <property type="entry name" value="MYB transcription factor"/>
    <property type="match status" value="1"/>
</dbReference>
<evidence type="ECO:0000256" key="2">
    <source>
        <dbReference type="ARBA" id="ARBA00022737"/>
    </source>
</evidence>